<dbReference type="SFLD" id="SFLDG01082">
    <property type="entry name" value="B12-binding_domain_containing"/>
    <property type="match status" value="1"/>
</dbReference>
<dbReference type="PANTHER" id="PTHR43409:SF7">
    <property type="entry name" value="BLL1977 PROTEIN"/>
    <property type="match status" value="1"/>
</dbReference>
<evidence type="ECO:0000256" key="2">
    <source>
        <dbReference type="ARBA" id="ARBA00022485"/>
    </source>
</evidence>
<keyword evidence="5" id="KW-0949">S-adenosyl-L-methionine</keyword>
<feature type="non-terminal residue" evidence="10">
    <location>
        <position position="1"/>
    </location>
</feature>
<evidence type="ECO:0000256" key="1">
    <source>
        <dbReference type="ARBA" id="ARBA00001966"/>
    </source>
</evidence>
<proteinExistence type="predicted"/>
<dbReference type="Pfam" id="PF02310">
    <property type="entry name" value="B12-binding"/>
    <property type="match status" value="1"/>
</dbReference>
<dbReference type="SUPFAM" id="SSF102114">
    <property type="entry name" value="Radical SAM enzymes"/>
    <property type="match status" value="1"/>
</dbReference>
<dbReference type="Gene3D" id="3.80.30.20">
    <property type="entry name" value="tm_1862 like domain"/>
    <property type="match status" value="1"/>
</dbReference>
<keyword evidence="2" id="KW-0004">4Fe-4S</keyword>
<dbReference type="Pfam" id="PF04055">
    <property type="entry name" value="Radical_SAM"/>
    <property type="match status" value="1"/>
</dbReference>
<keyword evidence="4" id="KW-0808">Transferase</keyword>
<accession>A0A0F9H3X3</accession>
<dbReference type="CDD" id="cd01335">
    <property type="entry name" value="Radical_SAM"/>
    <property type="match status" value="1"/>
</dbReference>
<dbReference type="InterPro" id="IPR006158">
    <property type="entry name" value="Cobalamin-bd"/>
</dbReference>
<dbReference type="Gene3D" id="3.40.50.280">
    <property type="entry name" value="Cobalamin-binding domain"/>
    <property type="match status" value="1"/>
</dbReference>
<gene>
    <name evidence="10" type="ORF">LCGC14_1832090</name>
</gene>
<dbReference type="SMART" id="SM00729">
    <property type="entry name" value="Elp3"/>
    <property type="match status" value="1"/>
</dbReference>
<dbReference type="EMBL" id="LAZR01018110">
    <property type="protein sequence ID" value="KKL97676.1"/>
    <property type="molecule type" value="Genomic_DNA"/>
</dbReference>
<dbReference type="PROSITE" id="PS51918">
    <property type="entry name" value="RADICAL_SAM"/>
    <property type="match status" value="1"/>
</dbReference>
<reference evidence="10" key="1">
    <citation type="journal article" date="2015" name="Nature">
        <title>Complex archaea that bridge the gap between prokaryotes and eukaryotes.</title>
        <authorList>
            <person name="Spang A."/>
            <person name="Saw J.H."/>
            <person name="Jorgensen S.L."/>
            <person name="Zaremba-Niedzwiedzka K."/>
            <person name="Martijn J."/>
            <person name="Lind A.E."/>
            <person name="van Eijk R."/>
            <person name="Schleper C."/>
            <person name="Guy L."/>
            <person name="Ettema T.J."/>
        </authorList>
    </citation>
    <scope>NUCLEOTIDE SEQUENCE</scope>
</reference>
<organism evidence="10">
    <name type="scientific">marine sediment metagenome</name>
    <dbReference type="NCBI Taxonomy" id="412755"/>
    <lineage>
        <taxon>unclassified sequences</taxon>
        <taxon>metagenomes</taxon>
        <taxon>ecological metagenomes</taxon>
    </lineage>
</organism>
<dbReference type="GO" id="GO:0031419">
    <property type="term" value="F:cobalamin binding"/>
    <property type="evidence" value="ECO:0007669"/>
    <property type="project" value="InterPro"/>
</dbReference>
<feature type="domain" description="Radical SAM core" evidence="9">
    <location>
        <begin position="112"/>
        <end position="329"/>
    </location>
</feature>
<evidence type="ECO:0000256" key="6">
    <source>
        <dbReference type="ARBA" id="ARBA00022723"/>
    </source>
</evidence>
<dbReference type="InterPro" id="IPR034466">
    <property type="entry name" value="Methyltransferase_Class_B"/>
</dbReference>
<sequence length="419" mass="48086">KREINSEELASIDILGLSCITTTVNRGKEIASDYRKIRKANGFESRTMIGGIHASMIPEDVEPHFDQIIVGEAENIILDVLSGKIKDKIVYTREYKDLDDLPFLNFDLLKESEKMNIFSIMTSRGCPYDCNFCTVTKMFGRGYRAQSPQRVMDEISGYKNGVIFFSDDHFAANIKRTDQILDLMMENGFNRPWSAQVRTEVTKNPEFIAKMKKAGCTTVYVGLESINLQSLKEMNKKQGLEDIERTIKVFHDNGIAIHGMFILGNDTDTKDVFERTSDFSIKTGLDYVQYSILTPLPGSRTYSQFEKEGRLLHKKWDFYDGLHVVYRPKNMTPDELQRGVLRCFKDFYSFPRAVKSAFNTTFKIAATTIKKTYKKAHFPSLRPTIMRLAGRGIIINWIDYNKAYLKYLYNLSHISPEGA</sequence>
<dbReference type="InterPro" id="IPR007197">
    <property type="entry name" value="rSAM"/>
</dbReference>
<evidence type="ECO:0000256" key="7">
    <source>
        <dbReference type="ARBA" id="ARBA00023004"/>
    </source>
</evidence>
<dbReference type="InterPro" id="IPR023404">
    <property type="entry name" value="rSAM_horseshoe"/>
</dbReference>
<evidence type="ECO:0000256" key="8">
    <source>
        <dbReference type="ARBA" id="ARBA00023014"/>
    </source>
</evidence>
<dbReference type="AlphaFoldDB" id="A0A0F9H3X3"/>
<comment type="caution">
    <text evidence="10">The sequence shown here is derived from an EMBL/GenBank/DDBJ whole genome shotgun (WGS) entry which is preliminary data.</text>
</comment>
<evidence type="ECO:0000313" key="10">
    <source>
        <dbReference type="EMBL" id="KKL97676.1"/>
    </source>
</evidence>
<dbReference type="PANTHER" id="PTHR43409">
    <property type="entry name" value="ANAEROBIC MAGNESIUM-PROTOPORPHYRIN IX MONOMETHYL ESTER CYCLASE-RELATED"/>
    <property type="match status" value="1"/>
</dbReference>
<comment type="cofactor">
    <cofactor evidence="1">
        <name>[4Fe-4S] cluster</name>
        <dbReference type="ChEBI" id="CHEBI:49883"/>
    </cofactor>
</comment>
<keyword evidence="6" id="KW-0479">Metal-binding</keyword>
<dbReference type="InterPro" id="IPR051198">
    <property type="entry name" value="BchE-like"/>
</dbReference>
<name>A0A0F9H3X3_9ZZZZ</name>
<dbReference type="InterPro" id="IPR006638">
    <property type="entry name" value="Elp3/MiaA/NifB-like_rSAM"/>
</dbReference>
<keyword evidence="3" id="KW-0489">Methyltransferase</keyword>
<dbReference type="GO" id="GO:0005829">
    <property type="term" value="C:cytosol"/>
    <property type="evidence" value="ECO:0007669"/>
    <property type="project" value="TreeGrafter"/>
</dbReference>
<keyword evidence="7" id="KW-0408">Iron</keyword>
<protein>
    <recommendedName>
        <fullName evidence="9">Radical SAM core domain-containing protein</fullName>
    </recommendedName>
</protein>
<dbReference type="GO" id="GO:0003824">
    <property type="term" value="F:catalytic activity"/>
    <property type="evidence" value="ECO:0007669"/>
    <property type="project" value="InterPro"/>
</dbReference>
<evidence type="ECO:0000259" key="9">
    <source>
        <dbReference type="PROSITE" id="PS51918"/>
    </source>
</evidence>
<dbReference type="GO" id="GO:0046872">
    <property type="term" value="F:metal ion binding"/>
    <property type="evidence" value="ECO:0007669"/>
    <property type="project" value="UniProtKB-KW"/>
</dbReference>
<evidence type="ECO:0000256" key="5">
    <source>
        <dbReference type="ARBA" id="ARBA00022691"/>
    </source>
</evidence>
<dbReference type="InterPro" id="IPR058240">
    <property type="entry name" value="rSAM_sf"/>
</dbReference>
<dbReference type="SFLD" id="SFLDG01123">
    <property type="entry name" value="methyltransferase_(Class_B)"/>
    <property type="match status" value="1"/>
</dbReference>
<dbReference type="GO" id="GO:0051539">
    <property type="term" value="F:4 iron, 4 sulfur cluster binding"/>
    <property type="evidence" value="ECO:0007669"/>
    <property type="project" value="UniProtKB-KW"/>
</dbReference>
<evidence type="ECO:0000256" key="3">
    <source>
        <dbReference type="ARBA" id="ARBA00022603"/>
    </source>
</evidence>
<dbReference type="SFLD" id="SFLDS00029">
    <property type="entry name" value="Radical_SAM"/>
    <property type="match status" value="1"/>
</dbReference>
<dbReference type="InterPro" id="IPR020612">
    <property type="entry name" value="Methylthiotransferase_CS"/>
</dbReference>
<evidence type="ECO:0000256" key="4">
    <source>
        <dbReference type="ARBA" id="ARBA00022679"/>
    </source>
</evidence>
<keyword evidence="8" id="KW-0411">Iron-sulfur</keyword>
<dbReference type="PROSITE" id="PS01278">
    <property type="entry name" value="MTTASE_RADICAL"/>
    <property type="match status" value="1"/>
</dbReference>